<dbReference type="EMBL" id="JBHSLU010000035">
    <property type="protein sequence ID" value="MFC5506098.1"/>
    <property type="molecule type" value="Genomic_DNA"/>
</dbReference>
<sequence>MIPSPRFSSLARVFSCVAAALLGLLPAQPGLAQERLTIPGTSVNLEPIKGFVPSSRFAGLENPELQASVVIVEMPAIAHPEVAKLFADLDTAKTNFAKQNVAIVALDTLKGRAGDVVPLASGTQTMGTARFDKWIALLKGDRTVLLTVQAPTTTKLRAQDVRAMVTSVSLGAEPTLEQKLEALPFRIRASEPFRVVDTFGGLGVLMTAGALNVDPKSEQPMLIATYQTSGQIASNQLGEAAEKLLKTTRHFESATVTRRDQVRFAGADGVLISGTHDIDGVRKRFVQYMAIGPQARFLRLIATADAGRFDTLEPAIRMIVDSVAFADKP</sequence>
<reference evidence="3" key="1">
    <citation type="journal article" date="2019" name="Int. J. Syst. Evol. Microbiol.">
        <title>The Global Catalogue of Microorganisms (GCM) 10K type strain sequencing project: providing services to taxonomists for standard genome sequencing and annotation.</title>
        <authorList>
            <consortium name="The Broad Institute Genomics Platform"/>
            <consortium name="The Broad Institute Genome Sequencing Center for Infectious Disease"/>
            <person name="Wu L."/>
            <person name="Ma J."/>
        </authorList>
    </citation>
    <scope>NUCLEOTIDE SEQUENCE [LARGE SCALE GENOMIC DNA]</scope>
    <source>
        <strain evidence="3">CCUG 43117</strain>
    </source>
</reference>
<comment type="caution">
    <text evidence="2">The sequence shown here is derived from an EMBL/GenBank/DDBJ whole genome shotgun (WGS) entry which is preliminary data.</text>
</comment>
<feature type="chain" id="PRO_5046753242" evidence="1">
    <location>
        <begin position="33"/>
        <end position="329"/>
    </location>
</feature>
<keyword evidence="1" id="KW-0732">Signal</keyword>
<organism evidence="2 3">
    <name type="scientific">Bosea massiliensis</name>
    <dbReference type="NCBI Taxonomy" id="151419"/>
    <lineage>
        <taxon>Bacteria</taxon>
        <taxon>Pseudomonadati</taxon>
        <taxon>Pseudomonadota</taxon>
        <taxon>Alphaproteobacteria</taxon>
        <taxon>Hyphomicrobiales</taxon>
        <taxon>Boseaceae</taxon>
        <taxon>Bosea</taxon>
    </lineage>
</organism>
<evidence type="ECO:0000313" key="3">
    <source>
        <dbReference type="Proteomes" id="UP001596060"/>
    </source>
</evidence>
<evidence type="ECO:0000313" key="2">
    <source>
        <dbReference type="EMBL" id="MFC5506098.1"/>
    </source>
</evidence>
<gene>
    <name evidence="2" type="ORF">ACFPN9_12610</name>
</gene>
<evidence type="ECO:0000256" key="1">
    <source>
        <dbReference type="SAM" id="SignalP"/>
    </source>
</evidence>
<accession>A0ABW0P1X4</accession>
<proteinExistence type="predicted"/>
<keyword evidence="3" id="KW-1185">Reference proteome</keyword>
<feature type="signal peptide" evidence="1">
    <location>
        <begin position="1"/>
        <end position="32"/>
    </location>
</feature>
<dbReference type="Gene3D" id="3.40.1000.10">
    <property type="entry name" value="Mog1/PsbP, alpha/beta/alpha sandwich"/>
    <property type="match status" value="1"/>
</dbReference>
<dbReference type="RefSeq" id="WP_068077881.1">
    <property type="nucleotide sequence ID" value="NZ_JBHSLU010000035.1"/>
</dbReference>
<name>A0ABW0P1X4_9HYPH</name>
<dbReference type="Proteomes" id="UP001596060">
    <property type="component" value="Unassembled WGS sequence"/>
</dbReference>
<protein>
    <submittedName>
        <fullName evidence="2">Uncharacterized protein</fullName>
    </submittedName>
</protein>